<dbReference type="PANTHER" id="PTHR43597">
    <property type="entry name" value="SULFUR ACCEPTOR PROTEIN CSDE"/>
    <property type="match status" value="1"/>
</dbReference>
<dbReference type="EMBL" id="CP000830">
    <property type="protein sequence ID" value="ABV92811.1"/>
    <property type="molecule type" value="Genomic_DNA"/>
</dbReference>
<reference evidence="4" key="1">
    <citation type="journal article" date="2010" name="ISME J.">
        <title>The complete genome sequence of the algal symbiont Dinoroseobacter shibae: a hitchhiker's guide to life in the sea.</title>
        <authorList>
            <person name="Wagner-Dobler I."/>
            <person name="Ballhausen B."/>
            <person name="Berger M."/>
            <person name="Brinkhoff T."/>
            <person name="Buchholz I."/>
            <person name="Bunk B."/>
            <person name="Cypionka H."/>
            <person name="Daniel R."/>
            <person name="Drepper T."/>
            <person name="Gerdts G."/>
            <person name="Hahnke S."/>
            <person name="Han C."/>
            <person name="Jahn D."/>
            <person name="Kalhoefer D."/>
            <person name="Kiss H."/>
            <person name="Klenk H.P."/>
            <person name="Kyrpides N."/>
            <person name="Liebl W."/>
            <person name="Liesegang H."/>
            <person name="Meincke L."/>
            <person name="Pati A."/>
            <person name="Petersen J."/>
            <person name="Piekarski T."/>
            <person name="Pommerenke C."/>
            <person name="Pradella S."/>
            <person name="Pukall R."/>
            <person name="Rabus R."/>
            <person name="Stackebrandt E."/>
            <person name="Thole S."/>
            <person name="Thompson L."/>
            <person name="Tielen P."/>
            <person name="Tomasch J."/>
            <person name="von Jan M."/>
            <person name="Wanphrut N."/>
            <person name="Wichels A."/>
            <person name="Zech H."/>
            <person name="Simon M."/>
        </authorList>
    </citation>
    <scope>NUCLEOTIDE SEQUENCE [LARGE SCALE GENOMIC DNA]</scope>
    <source>
        <strain evidence="4">DSM 16493 / NCIMB 14021 / DFL 12</strain>
    </source>
</reference>
<evidence type="ECO:0000313" key="3">
    <source>
        <dbReference type="EMBL" id="ABV92811.1"/>
    </source>
</evidence>
<dbReference type="Gene3D" id="3.90.1010.10">
    <property type="match status" value="1"/>
</dbReference>
<keyword evidence="4" id="KW-1185">Reference proteome</keyword>
<protein>
    <submittedName>
        <fullName evidence="3">Fe-S metabolism associated SufE</fullName>
    </submittedName>
</protein>
<dbReference type="Proteomes" id="UP000006833">
    <property type="component" value="Chromosome"/>
</dbReference>
<comment type="similarity">
    <text evidence="1">Belongs to the SufE family.</text>
</comment>
<sequence length="164" mass="18271">MFVLDLGARGSYLKSRKRNEEPMATEAFEEIADTFEFLEDWEDRYRHVIDMGKAMPPLDEAFRVPATKVDGCASQVWLRPMIEGSGPEARFDFQGESDAMIVRGLIAVLHALYGGLAVREVLEVDAPAELARLGLHDHLSAQRSNGVRAMVERVRKLAAEAQVA</sequence>
<proteinExistence type="inferred from homology"/>
<dbReference type="Pfam" id="PF02657">
    <property type="entry name" value="SufE"/>
    <property type="match status" value="1"/>
</dbReference>
<evidence type="ECO:0000313" key="4">
    <source>
        <dbReference type="Proteomes" id="UP000006833"/>
    </source>
</evidence>
<dbReference type="SUPFAM" id="SSF82649">
    <property type="entry name" value="SufE/NifU"/>
    <property type="match status" value="1"/>
</dbReference>
<dbReference type="eggNOG" id="COG2166">
    <property type="taxonomic scope" value="Bacteria"/>
</dbReference>
<evidence type="ECO:0000256" key="1">
    <source>
        <dbReference type="ARBA" id="ARBA00010282"/>
    </source>
</evidence>
<organism evidence="3 4">
    <name type="scientific">Dinoroseobacter shibae (strain DSM 16493 / NCIMB 14021 / DFL 12)</name>
    <dbReference type="NCBI Taxonomy" id="398580"/>
    <lineage>
        <taxon>Bacteria</taxon>
        <taxon>Pseudomonadati</taxon>
        <taxon>Pseudomonadota</taxon>
        <taxon>Alphaproteobacteria</taxon>
        <taxon>Rhodobacterales</taxon>
        <taxon>Roseobacteraceae</taxon>
        <taxon>Dinoroseobacter</taxon>
    </lineage>
</organism>
<dbReference type="HOGENOM" id="CLU_124502_1_0_5"/>
<evidence type="ECO:0000259" key="2">
    <source>
        <dbReference type="Pfam" id="PF02657"/>
    </source>
</evidence>
<name>A8LSJ7_DINSH</name>
<dbReference type="AlphaFoldDB" id="A8LSJ7"/>
<dbReference type="InterPro" id="IPR003808">
    <property type="entry name" value="Fe-S_metab-assoc_dom"/>
</dbReference>
<dbReference type="STRING" id="398580.Dshi_1069"/>
<feature type="domain" description="Fe-S metabolism associated" evidence="2">
    <location>
        <begin position="33"/>
        <end position="156"/>
    </location>
</feature>
<accession>A8LSJ7</accession>
<dbReference type="KEGG" id="dsh:Dshi_1069"/>
<gene>
    <name evidence="3" type="ordered locus">Dshi_1069</name>
</gene>
<dbReference type="PANTHER" id="PTHR43597:SF5">
    <property type="entry name" value="SUFE-LIKE PROTEIN 2, CHLOROPLASTIC"/>
    <property type="match status" value="1"/>
</dbReference>